<dbReference type="EMBL" id="CACRXK020000141">
    <property type="protein sequence ID" value="CAB3978780.1"/>
    <property type="molecule type" value="Genomic_DNA"/>
</dbReference>
<dbReference type="OrthoDB" id="6434825at2759"/>
<dbReference type="Proteomes" id="UP001152795">
    <property type="component" value="Unassembled WGS sequence"/>
</dbReference>
<accession>A0A6S7FWQ8</accession>
<protein>
    <submittedName>
        <fullName evidence="1">Uncharacterized protein</fullName>
    </submittedName>
</protein>
<reference evidence="1" key="1">
    <citation type="submission" date="2020-04" db="EMBL/GenBank/DDBJ databases">
        <authorList>
            <person name="Alioto T."/>
            <person name="Alioto T."/>
            <person name="Gomez Garrido J."/>
        </authorList>
    </citation>
    <scope>NUCLEOTIDE SEQUENCE</scope>
    <source>
        <strain evidence="1">A484AB</strain>
    </source>
</reference>
<name>A0A6S7FWQ8_PARCT</name>
<organism evidence="1 2">
    <name type="scientific">Paramuricea clavata</name>
    <name type="common">Red gorgonian</name>
    <name type="synonym">Violescent sea-whip</name>
    <dbReference type="NCBI Taxonomy" id="317549"/>
    <lineage>
        <taxon>Eukaryota</taxon>
        <taxon>Metazoa</taxon>
        <taxon>Cnidaria</taxon>
        <taxon>Anthozoa</taxon>
        <taxon>Octocorallia</taxon>
        <taxon>Malacalcyonacea</taxon>
        <taxon>Plexauridae</taxon>
        <taxon>Paramuricea</taxon>
    </lineage>
</organism>
<sequence>MKANDQNAFQNTCLLICTETSYQIQSIIDVQRFSSYQKLITVTSMVLRFILRVKKAHLRVKENKNSEAEIAEILWFKQIQLDLPNHPSFEMWKKQFGLFWDKNGMDYSGIRMESSSAREEFRK</sequence>
<comment type="caution">
    <text evidence="1">The sequence shown here is derived from an EMBL/GenBank/DDBJ whole genome shotgun (WGS) entry which is preliminary data.</text>
</comment>
<gene>
    <name evidence="1" type="ORF">PACLA_8A063380</name>
</gene>
<proteinExistence type="predicted"/>
<evidence type="ECO:0000313" key="2">
    <source>
        <dbReference type="Proteomes" id="UP001152795"/>
    </source>
</evidence>
<keyword evidence="2" id="KW-1185">Reference proteome</keyword>
<dbReference type="AlphaFoldDB" id="A0A6S7FWQ8"/>
<evidence type="ECO:0000313" key="1">
    <source>
        <dbReference type="EMBL" id="CAB3978780.1"/>
    </source>
</evidence>